<gene>
    <name evidence="1" type="ORF">Bequi_01165</name>
</gene>
<evidence type="ECO:0000313" key="1">
    <source>
        <dbReference type="EMBL" id="MCL6422008.1"/>
    </source>
</evidence>
<accession>A0ABT0QWG1</accession>
<dbReference type="Proteomes" id="UP001203761">
    <property type="component" value="Unassembled WGS sequence"/>
</dbReference>
<keyword evidence="2" id="KW-1185">Reference proteome</keyword>
<protein>
    <submittedName>
        <fullName evidence="1">HXXEE domain-containing protein</fullName>
    </submittedName>
</protein>
<sequence length="160" mass="16679">MRARGPLMLFTAWALHDVEEALTFPDACDVLAARTGRSRLRMDARQSWTAVGAMGILVGAACLRGATSNGSSRLYRAVLAGLGAHVGTHLLASVAAHRYTPGVITAVPVMGAGAWAAAHDLEREGGGLSAADLRRGFAVLAPAVIVCHVLARLPNYARTP</sequence>
<dbReference type="EMBL" id="JAKNCJ010000001">
    <property type="protein sequence ID" value="MCL6422008.1"/>
    <property type="molecule type" value="Genomic_DNA"/>
</dbReference>
<proteinExistence type="predicted"/>
<dbReference type="RefSeq" id="WP_249736171.1">
    <property type="nucleotide sequence ID" value="NZ_JAKNCJ010000001.1"/>
</dbReference>
<organism evidence="1 2">
    <name type="scientific">Brachybacterium equifaecis</name>
    <dbReference type="NCBI Taxonomy" id="2910770"/>
    <lineage>
        <taxon>Bacteria</taxon>
        <taxon>Bacillati</taxon>
        <taxon>Actinomycetota</taxon>
        <taxon>Actinomycetes</taxon>
        <taxon>Micrococcales</taxon>
        <taxon>Dermabacteraceae</taxon>
        <taxon>Brachybacterium</taxon>
    </lineage>
</organism>
<comment type="caution">
    <text evidence="1">The sequence shown here is derived from an EMBL/GenBank/DDBJ whole genome shotgun (WGS) entry which is preliminary data.</text>
</comment>
<dbReference type="InterPro" id="IPR025671">
    <property type="entry name" value="HXXEE"/>
</dbReference>
<dbReference type="Pfam" id="PF13787">
    <property type="entry name" value="HXXEE"/>
    <property type="match status" value="1"/>
</dbReference>
<name>A0ABT0QWG1_9MICO</name>
<evidence type="ECO:0000313" key="2">
    <source>
        <dbReference type="Proteomes" id="UP001203761"/>
    </source>
</evidence>
<reference evidence="1" key="1">
    <citation type="submission" date="2022-02" db="EMBL/GenBank/DDBJ databases">
        <authorList>
            <person name="Lee M."/>
            <person name="Kim S.-J."/>
            <person name="Jung M.-Y."/>
        </authorList>
    </citation>
    <scope>NUCLEOTIDE SEQUENCE</scope>
    <source>
        <strain evidence="1">JHP9</strain>
    </source>
</reference>